<keyword evidence="7" id="KW-0472">Membrane</keyword>
<dbReference type="HOGENOM" id="CLU_101186_0_0_1"/>
<evidence type="ECO:0000256" key="4">
    <source>
        <dbReference type="ARBA" id="ARBA00022729"/>
    </source>
</evidence>
<organism evidence="11 12">
    <name type="scientific">Theobroma cacao</name>
    <name type="common">Cacao</name>
    <name type="synonym">Cocoa</name>
    <dbReference type="NCBI Taxonomy" id="3641"/>
    <lineage>
        <taxon>Eukaryota</taxon>
        <taxon>Viridiplantae</taxon>
        <taxon>Streptophyta</taxon>
        <taxon>Embryophyta</taxon>
        <taxon>Tracheophyta</taxon>
        <taxon>Spermatophyta</taxon>
        <taxon>Magnoliopsida</taxon>
        <taxon>eudicotyledons</taxon>
        <taxon>Gunneridae</taxon>
        <taxon>Pentapetalae</taxon>
        <taxon>rosids</taxon>
        <taxon>malvids</taxon>
        <taxon>Malvales</taxon>
        <taxon>Malvaceae</taxon>
        <taxon>Byttnerioideae</taxon>
        <taxon>Theobroma</taxon>
    </lineage>
</organism>
<protein>
    <submittedName>
        <fullName evidence="11">Receptor like protein 6</fullName>
    </submittedName>
</protein>
<dbReference type="Gene3D" id="3.80.10.10">
    <property type="entry name" value="Ribonuclease Inhibitor"/>
    <property type="match status" value="1"/>
</dbReference>
<dbReference type="EMBL" id="CM001885">
    <property type="protein sequence ID" value="EOY12093.1"/>
    <property type="molecule type" value="Genomic_DNA"/>
</dbReference>
<dbReference type="Proteomes" id="UP000026915">
    <property type="component" value="Chromosome 7"/>
</dbReference>
<dbReference type="OMA" id="SHYYSIS"/>
<dbReference type="SUPFAM" id="SSF52058">
    <property type="entry name" value="L domain-like"/>
    <property type="match status" value="1"/>
</dbReference>
<dbReference type="Pfam" id="PF08263">
    <property type="entry name" value="LRRNT_2"/>
    <property type="match status" value="1"/>
</dbReference>
<reference evidence="11 12" key="1">
    <citation type="journal article" date="2013" name="Genome Biol.">
        <title>The genome sequence of the most widely cultivated cacao type and its use to identify candidate genes regulating pod color.</title>
        <authorList>
            <person name="Motamayor J.C."/>
            <person name="Mockaitis K."/>
            <person name="Schmutz J."/>
            <person name="Haiminen N."/>
            <person name="Iii D.L."/>
            <person name="Cornejo O."/>
            <person name="Findley S.D."/>
            <person name="Zheng P."/>
            <person name="Utro F."/>
            <person name="Royaert S."/>
            <person name="Saski C."/>
            <person name="Jenkins J."/>
            <person name="Podicheti R."/>
            <person name="Zhao M."/>
            <person name="Scheffler B.E."/>
            <person name="Stack J.C."/>
            <person name="Feltus F.A."/>
            <person name="Mustiga G.M."/>
            <person name="Amores F."/>
            <person name="Phillips W."/>
            <person name="Marelli J.P."/>
            <person name="May G.D."/>
            <person name="Shapiro H."/>
            <person name="Ma J."/>
            <person name="Bustamante C.D."/>
            <person name="Schnell R.J."/>
            <person name="Main D."/>
            <person name="Gilbert D."/>
            <person name="Parida L."/>
            <person name="Kuhn D.N."/>
        </authorList>
    </citation>
    <scope>NUCLEOTIDE SEQUENCE [LARGE SCALE GENOMIC DNA]</scope>
    <source>
        <strain evidence="12">cv. Matina 1-6</strain>
    </source>
</reference>
<dbReference type="PANTHER" id="PTHR48061:SF46">
    <property type="entry name" value="LEUCINE-RICH REPEAT-CONTAINING N-TERMINAL PLANT-TYPE DOMAIN-CONTAINING PROTEIN"/>
    <property type="match status" value="1"/>
</dbReference>
<keyword evidence="4" id="KW-0732">Signal</keyword>
<dbReference type="InterPro" id="IPR046956">
    <property type="entry name" value="RLP23-like"/>
</dbReference>
<sequence>MVIYAFSPFISSHYYSISLLAAYSEPFNSSTFFFFLNLQPNLSSSSSSVTHSCFPEEAAALLQFKTSFSIRDTSSYYDYFGVKFYPKTNSWQEGSDCCSWDGVTCDNIKCQVIGLDLSCSQLYGGFPSDSSPFHLPHLQKLKLAFNRFNSSKMSSKFGQFASLVYLNLSQTVFAGQVPSEVSHLSKLVSLDLSLNDFLKFDKYTLERLVENSTEVRQLFLDGIIMSS</sequence>
<comment type="subcellular location">
    <subcellularLocation>
        <location evidence="1">Membrane</location>
        <topology evidence="1">Single-pass type I membrane protein</topology>
    </subcellularLocation>
</comment>
<evidence type="ECO:0000256" key="8">
    <source>
        <dbReference type="ARBA" id="ARBA00023170"/>
    </source>
</evidence>
<evidence type="ECO:0000313" key="12">
    <source>
        <dbReference type="Proteomes" id="UP000026915"/>
    </source>
</evidence>
<proteinExistence type="predicted"/>
<evidence type="ECO:0000313" key="11">
    <source>
        <dbReference type="EMBL" id="EOY12093.1"/>
    </source>
</evidence>
<dbReference type="GO" id="GO:0016020">
    <property type="term" value="C:membrane"/>
    <property type="evidence" value="ECO:0007669"/>
    <property type="project" value="UniProtKB-SubCell"/>
</dbReference>
<keyword evidence="5" id="KW-0677">Repeat</keyword>
<evidence type="ECO:0000256" key="3">
    <source>
        <dbReference type="ARBA" id="ARBA00022692"/>
    </source>
</evidence>
<keyword evidence="12" id="KW-1185">Reference proteome</keyword>
<gene>
    <name evidence="11" type="ORF">TCM_030694</name>
</gene>
<evidence type="ECO:0000256" key="5">
    <source>
        <dbReference type="ARBA" id="ARBA00022737"/>
    </source>
</evidence>
<evidence type="ECO:0000256" key="9">
    <source>
        <dbReference type="ARBA" id="ARBA00023180"/>
    </source>
</evidence>
<dbReference type="eggNOG" id="KOG0619">
    <property type="taxonomic scope" value="Eukaryota"/>
</dbReference>
<evidence type="ECO:0000256" key="7">
    <source>
        <dbReference type="ARBA" id="ARBA00023136"/>
    </source>
</evidence>
<keyword evidence="3" id="KW-0812">Transmembrane</keyword>
<dbReference type="InterPro" id="IPR032675">
    <property type="entry name" value="LRR_dom_sf"/>
</dbReference>
<dbReference type="AlphaFoldDB" id="A0A061F5B3"/>
<evidence type="ECO:0000256" key="6">
    <source>
        <dbReference type="ARBA" id="ARBA00022989"/>
    </source>
</evidence>
<accession>A0A061F5B3</accession>
<keyword evidence="2" id="KW-0433">Leucine-rich repeat</keyword>
<keyword evidence="6" id="KW-1133">Transmembrane helix</keyword>
<dbReference type="Gramene" id="EOY12093">
    <property type="protein sequence ID" value="EOY12093"/>
    <property type="gene ID" value="TCM_030694"/>
</dbReference>
<evidence type="ECO:0000256" key="2">
    <source>
        <dbReference type="ARBA" id="ARBA00022614"/>
    </source>
</evidence>
<dbReference type="InParanoid" id="A0A061F5B3"/>
<evidence type="ECO:0000259" key="10">
    <source>
        <dbReference type="Pfam" id="PF08263"/>
    </source>
</evidence>
<keyword evidence="8 11" id="KW-0675">Receptor</keyword>
<feature type="domain" description="Leucine-rich repeat-containing N-terminal plant-type" evidence="10">
    <location>
        <begin position="56"/>
        <end position="106"/>
    </location>
</feature>
<dbReference type="InterPro" id="IPR013210">
    <property type="entry name" value="LRR_N_plant-typ"/>
</dbReference>
<name>A0A061F5B3_THECC</name>
<dbReference type="PANTHER" id="PTHR48061">
    <property type="entry name" value="LEUCINE-RICH REPEAT RECEPTOR PROTEIN KINASE EMS1-LIKE-RELATED"/>
    <property type="match status" value="1"/>
</dbReference>
<evidence type="ECO:0000256" key="1">
    <source>
        <dbReference type="ARBA" id="ARBA00004479"/>
    </source>
</evidence>
<keyword evidence="9" id="KW-0325">Glycoprotein</keyword>